<feature type="domain" description="SIS" evidence="7">
    <location>
        <begin position="51"/>
        <end position="194"/>
    </location>
</feature>
<feature type="domain" description="CBS" evidence="6">
    <location>
        <begin position="288"/>
        <end position="340"/>
    </location>
</feature>
<keyword evidence="8" id="KW-0413">Isomerase</keyword>
<dbReference type="CDD" id="cd04604">
    <property type="entry name" value="CBS_pair_SIS_assoc"/>
    <property type="match status" value="1"/>
</dbReference>
<keyword evidence="2" id="KW-0677">Repeat</keyword>
<dbReference type="InterPro" id="IPR046348">
    <property type="entry name" value="SIS_dom_sf"/>
</dbReference>
<evidence type="ECO:0000256" key="2">
    <source>
        <dbReference type="ARBA" id="ARBA00022737"/>
    </source>
</evidence>
<feature type="domain" description="CBS" evidence="6">
    <location>
        <begin position="220"/>
        <end position="282"/>
    </location>
</feature>
<comment type="caution">
    <text evidence="8">The sequence shown here is derived from an EMBL/GenBank/DDBJ whole genome shotgun (WGS) entry which is preliminary data.</text>
</comment>
<proteinExistence type="inferred from homology"/>
<evidence type="ECO:0000313" key="8">
    <source>
        <dbReference type="EMBL" id="EFB91237.1"/>
    </source>
</evidence>
<dbReference type="Pfam" id="PF01380">
    <property type="entry name" value="SIS"/>
    <property type="match status" value="1"/>
</dbReference>
<keyword evidence="9" id="KW-1185">Reference proteome</keyword>
<dbReference type="CDD" id="cd05014">
    <property type="entry name" value="SIS_Kpsf"/>
    <property type="match status" value="1"/>
</dbReference>
<dbReference type="InterPro" id="IPR050986">
    <property type="entry name" value="GutQ/KpsF_isomerases"/>
</dbReference>
<evidence type="ECO:0000256" key="4">
    <source>
        <dbReference type="PIRNR" id="PIRNR004692"/>
    </source>
</evidence>
<dbReference type="Gene3D" id="3.40.50.10490">
    <property type="entry name" value="Glucose-6-phosphate isomerase like protein, domain 1"/>
    <property type="match status" value="1"/>
</dbReference>
<protein>
    <submittedName>
        <fullName evidence="8">Sugar isomerase, KpsF/GutQ family</fullName>
        <ecNumber evidence="8">5.3.1.13</ecNumber>
    </submittedName>
</protein>
<evidence type="ECO:0000313" key="9">
    <source>
        <dbReference type="Proteomes" id="UP000006462"/>
    </source>
</evidence>
<dbReference type="EC" id="5.3.1.13" evidence="8"/>
<evidence type="ECO:0000256" key="5">
    <source>
        <dbReference type="PROSITE-ProRule" id="PRU00703"/>
    </source>
</evidence>
<dbReference type="RefSeq" id="WP_009164301.1">
    <property type="nucleotide sequence ID" value="NZ_ADFP01000047.1"/>
</dbReference>
<dbReference type="Gene3D" id="3.10.580.10">
    <property type="entry name" value="CBS-domain"/>
    <property type="match status" value="1"/>
</dbReference>
<sequence>MNDVSMTLPSDRQPEKLSDEKLLEAGCQVLRHEAEELVRAADRFGLELVRAARLLEACKGRIVVSGIGKAGHIGRKIAATLSSLGTPSFFLQASEAAHGDLGMVRHEDVALLISNSGKTAEVVALLPFFRRIGAPVIAVSGDAASPLALGADIFLNSAIEREADPLNLAPTSSTTLQLAIGDALGAMVTLLRGLKKEDFALFHPAGSLGKKLLLRVCDVMNTSGSLPVVSHETLVKDALFEITSKNYGATSVVDDKGFLVGIFTDGDLRRLIAKEGIRCLDRRVEDVMIGSPRTIVPEALAAEAVHIMEKLEISVLIVVDKDRRPVGMVHIHELLQSGVA</sequence>
<accession>A0ABM9ZWE6</accession>
<dbReference type="InterPro" id="IPR046342">
    <property type="entry name" value="CBS_dom_sf"/>
</dbReference>
<dbReference type="SUPFAM" id="SSF53697">
    <property type="entry name" value="SIS domain"/>
    <property type="match status" value="1"/>
</dbReference>
<keyword evidence="3 5" id="KW-0129">CBS domain</keyword>
<gene>
    <name evidence="8" type="ORF">HMPREF7215_0328</name>
</gene>
<evidence type="ECO:0000256" key="1">
    <source>
        <dbReference type="ARBA" id="ARBA00008165"/>
    </source>
</evidence>
<name>A0ABM9ZWE6_9BACT</name>
<evidence type="ECO:0000259" key="6">
    <source>
        <dbReference type="PROSITE" id="PS51371"/>
    </source>
</evidence>
<dbReference type="GO" id="GO:0019146">
    <property type="term" value="F:arabinose-5-phosphate isomerase activity"/>
    <property type="evidence" value="ECO:0007669"/>
    <property type="project" value="UniProtKB-EC"/>
</dbReference>
<dbReference type="InterPro" id="IPR000644">
    <property type="entry name" value="CBS_dom"/>
</dbReference>
<dbReference type="InterPro" id="IPR001347">
    <property type="entry name" value="SIS_dom"/>
</dbReference>
<dbReference type="EMBL" id="ADFP01000047">
    <property type="protein sequence ID" value="EFB91237.1"/>
    <property type="molecule type" value="Genomic_DNA"/>
</dbReference>
<dbReference type="NCBIfam" id="TIGR00393">
    <property type="entry name" value="kpsF"/>
    <property type="match status" value="1"/>
</dbReference>
<dbReference type="Pfam" id="PF00571">
    <property type="entry name" value="CBS"/>
    <property type="match status" value="2"/>
</dbReference>
<dbReference type="InterPro" id="IPR035474">
    <property type="entry name" value="SIS_Kpsf"/>
</dbReference>
<dbReference type="InterPro" id="IPR004800">
    <property type="entry name" value="KdsD/KpsF-type"/>
</dbReference>
<dbReference type="PROSITE" id="PS51464">
    <property type="entry name" value="SIS"/>
    <property type="match status" value="1"/>
</dbReference>
<organism evidence="8 9">
    <name type="scientific">Pyramidobacter piscolens W5455</name>
    <dbReference type="NCBI Taxonomy" id="352165"/>
    <lineage>
        <taxon>Bacteria</taxon>
        <taxon>Thermotogati</taxon>
        <taxon>Synergistota</taxon>
        <taxon>Synergistia</taxon>
        <taxon>Synergistales</taxon>
        <taxon>Dethiosulfovibrionaceae</taxon>
        <taxon>Pyramidobacter</taxon>
    </lineage>
</organism>
<dbReference type="SMART" id="SM00116">
    <property type="entry name" value="CBS"/>
    <property type="match status" value="2"/>
</dbReference>
<dbReference type="PIRSF" id="PIRSF004692">
    <property type="entry name" value="KdsD_KpsF"/>
    <property type="match status" value="1"/>
</dbReference>
<reference evidence="8 9" key="1">
    <citation type="submission" date="2009-12" db="EMBL/GenBank/DDBJ databases">
        <authorList>
            <person name="Shrivastava S."/>
            <person name="Madupu R."/>
            <person name="Durkin A.S."/>
            <person name="Torralba M."/>
            <person name="Methe B."/>
            <person name="Sutton G.G."/>
            <person name="Strausberg R.L."/>
            <person name="Nelson K.E."/>
        </authorList>
    </citation>
    <scope>NUCLEOTIDE SEQUENCE [LARGE SCALE GENOMIC DNA]</scope>
    <source>
        <strain evidence="8 9">W5455</strain>
    </source>
</reference>
<dbReference type="PROSITE" id="PS51371">
    <property type="entry name" value="CBS"/>
    <property type="match status" value="2"/>
</dbReference>
<evidence type="ECO:0000259" key="7">
    <source>
        <dbReference type="PROSITE" id="PS51464"/>
    </source>
</evidence>
<dbReference type="Proteomes" id="UP000006462">
    <property type="component" value="Unassembled WGS sequence"/>
</dbReference>
<dbReference type="PANTHER" id="PTHR42745:SF1">
    <property type="entry name" value="ARABINOSE 5-PHOSPHATE ISOMERASE KDSD"/>
    <property type="match status" value="1"/>
</dbReference>
<comment type="similarity">
    <text evidence="1 4">Belongs to the SIS family. GutQ/KpsF subfamily.</text>
</comment>
<dbReference type="PANTHER" id="PTHR42745">
    <property type="match status" value="1"/>
</dbReference>
<evidence type="ECO:0000256" key="3">
    <source>
        <dbReference type="ARBA" id="ARBA00023122"/>
    </source>
</evidence>